<dbReference type="InterPro" id="IPR001173">
    <property type="entry name" value="Glyco_trans_2-like"/>
</dbReference>
<evidence type="ECO:0000313" key="9">
    <source>
        <dbReference type="EMBL" id="BAF89215.1"/>
    </source>
</evidence>
<dbReference type="eggNOG" id="COG1215">
    <property type="taxonomic scope" value="Bacteria"/>
</dbReference>
<dbReference type="HOGENOM" id="CLU_019733_1_0_5"/>
<dbReference type="RefSeq" id="WP_012171741.1">
    <property type="nucleotide sequence ID" value="NC_009937.1"/>
</dbReference>
<dbReference type="SUPFAM" id="SSF160246">
    <property type="entry name" value="EspE N-terminal domain-like"/>
    <property type="match status" value="1"/>
</dbReference>
<evidence type="ECO:0000256" key="6">
    <source>
        <dbReference type="ARBA" id="ARBA00023136"/>
    </source>
</evidence>
<reference evidence="9 10" key="4">
    <citation type="journal article" date="2009" name="Appl. Environ. Microbiol.">
        <title>Comparative genome-wide transcriptional profiling of Azorhizobium caulinodans ORS571 grown under free-living and symbiotic conditions.</title>
        <authorList>
            <person name="Tsukada S."/>
            <person name="Aono T."/>
            <person name="Akiba N."/>
            <person name="Lee KB."/>
            <person name="Liu CT."/>
            <person name="Toyazaki H."/>
            <person name="Oyaizu H."/>
        </authorList>
    </citation>
    <scope>NUCLEOTIDE SEQUENCE [LARGE SCALE GENOMIC DNA]</scope>
    <source>
        <strain evidence="10">ATCC 43989 / DSM 5975 / JCM 20966 / LMG 6465 / NBRC 14845 / NCIMB 13405 / ORS 571</strain>
    </source>
</reference>
<evidence type="ECO:0000256" key="5">
    <source>
        <dbReference type="ARBA" id="ARBA00022989"/>
    </source>
</evidence>
<proteinExistence type="predicted"/>
<evidence type="ECO:0000313" key="10">
    <source>
        <dbReference type="Proteomes" id="UP000000270"/>
    </source>
</evidence>
<dbReference type="InterPro" id="IPR029044">
    <property type="entry name" value="Nucleotide-diphossugar_trans"/>
</dbReference>
<evidence type="ECO:0000256" key="4">
    <source>
        <dbReference type="ARBA" id="ARBA00022692"/>
    </source>
</evidence>
<feature type="transmembrane region" description="Helical" evidence="7">
    <location>
        <begin position="20"/>
        <end position="43"/>
    </location>
</feature>
<name>A8ICJ4_AZOC5</name>
<keyword evidence="4 7" id="KW-0812">Transmembrane</keyword>
<reference evidence="9 10" key="6">
    <citation type="journal article" date="2011" name="Appl. Environ. Microbiol.">
        <title>Involvement of the azorhizobial chromosome partition gene (parA) in the onset of bacteroid differentiation during Sesbania rostrata stem nodule development.</title>
        <authorList>
            <person name="Liu CT."/>
            <person name="Lee KB."/>
            <person name="Wang YS."/>
            <person name="Peng MH."/>
            <person name="Lee KT."/>
            <person name="Suzuki S."/>
            <person name="Suzuki T."/>
            <person name="Oyaizu H."/>
        </authorList>
    </citation>
    <scope>NUCLEOTIDE SEQUENCE [LARGE SCALE GENOMIC DNA]</scope>
    <source>
        <strain evidence="10">ATCC 43989 / DSM 5975 / JCM 20966 / LMG 6465 / NBRC 14845 / NCIMB 13405 / ORS 571</strain>
    </source>
</reference>
<reference evidence="9 10" key="5">
    <citation type="journal article" date="2010" name="Appl. Environ. Microbiol.">
        <title>phrR-like gene praR of Azorhizobium caulinodans ORS571 is essential for symbiosis with Sesbania rostrata and is involved in expression of reb genes.</title>
        <authorList>
            <person name="Akiba N."/>
            <person name="Aono T."/>
            <person name="Toyazaki H."/>
            <person name="Sato S."/>
            <person name="Oyaizu H."/>
        </authorList>
    </citation>
    <scope>NUCLEOTIDE SEQUENCE [LARGE SCALE GENOMIC DNA]</scope>
    <source>
        <strain evidence="10">ATCC 43989 / DSM 5975 / JCM 20966 / LMG 6465 / NBRC 14845 / NCIMB 13405 / ORS 571</strain>
    </source>
</reference>
<organism evidence="9 10">
    <name type="scientific">Azorhizobium caulinodans (strain ATCC 43989 / DSM 5975 / JCM 20966 / LMG 6465 / NBRC 14845 / NCIMB 13405 / ORS 571)</name>
    <dbReference type="NCBI Taxonomy" id="438753"/>
    <lineage>
        <taxon>Bacteria</taxon>
        <taxon>Pseudomonadati</taxon>
        <taxon>Pseudomonadota</taxon>
        <taxon>Alphaproteobacteria</taxon>
        <taxon>Hyphomicrobiales</taxon>
        <taxon>Xanthobacteraceae</taxon>
        <taxon>Azorhizobium</taxon>
    </lineage>
</organism>
<dbReference type="NCBIfam" id="NF011305">
    <property type="entry name" value="PRK14716.1-3"/>
    <property type="match status" value="1"/>
</dbReference>
<evidence type="ECO:0000256" key="2">
    <source>
        <dbReference type="ARBA" id="ARBA00022676"/>
    </source>
</evidence>
<evidence type="ECO:0000259" key="8">
    <source>
        <dbReference type="Pfam" id="PF13632"/>
    </source>
</evidence>
<accession>A8ICJ4</accession>
<feature type="transmembrane region" description="Helical" evidence="7">
    <location>
        <begin position="403"/>
        <end position="420"/>
    </location>
</feature>
<reference evidence="9 10" key="1">
    <citation type="journal article" date="2007" name="Appl. Environ. Microbiol.">
        <title>Rhizobial factors required for stem nodule maturation and maintenance in Sesbania rostrata-Azorhizobium caulinodans ORS571 symbiosis.</title>
        <authorList>
            <person name="Suzuki S."/>
            <person name="Aono T."/>
            <person name="Lee KB."/>
            <person name="Suzuki T."/>
            <person name="Liu CT."/>
            <person name="Miwa H."/>
            <person name="Wakao S."/>
            <person name="Iki T."/>
            <person name="Oyaizu H."/>
        </authorList>
    </citation>
    <scope>NUCLEOTIDE SEQUENCE [LARGE SCALE GENOMIC DNA]</scope>
    <source>
        <strain evidence="10">ATCC 43989 / DSM 5975 / JCM 20966 / LMG 6465 / NBRC 14845 / NCIMB 13405 / ORS 571</strain>
    </source>
</reference>
<dbReference type="Pfam" id="PF13632">
    <property type="entry name" value="Glyco_trans_2_3"/>
    <property type="match status" value="1"/>
</dbReference>
<dbReference type="Proteomes" id="UP000000270">
    <property type="component" value="Chromosome"/>
</dbReference>
<dbReference type="STRING" id="438753.AZC_3217"/>
<dbReference type="NCBIfam" id="NF012033">
    <property type="entry name" value="PRK15489.1"/>
    <property type="match status" value="1"/>
</dbReference>
<dbReference type="CAZy" id="GT2">
    <property type="family name" value="Glycosyltransferase Family 2"/>
</dbReference>
<reference evidence="10" key="2">
    <citation type="submission" date="2007-04" db="EMBL/GenBank/DDBJ databases">
        <title>Complete genome sequence of the nitrogen-fixing bacterium Azorhizobium caulinodans ORS571.</title>
        <authorList>
            <person name="Lee K.B."/>
            <person name="Backer P.D."/>
            <person name="Aono T."/>
            <person name="Liu C.T."/>
            <person name="Suzuki S."/>
            <person name="Suzuki T."/>
            <person name="Kaneko T."/>
            <person name="Yamada M."/>
            <person name="Tabata S."/>
            <person name="Kupfer D.M."/>
            <person name="Najar F.Z."/>
            <person name="Wiley G.B."/>
            <person name="Roe B."/>
            <person name="Binnewies T."/>
            <person name="Ussery D."/>
            <person name="Vereecke D."/>
            <person name="Gevers D."/>
            <person name="Holsters M."/>
            <person name="Oyaizu H."/>
        </authorList>
    </citation>
    <scope>NUCLEOTIDE SEQUENCE [LARGE SCALE GENOMIC DNA]</scope>
    <source>
        <strain evidence="10">ATCC 43989 / DSM 5975 / JCM 20966 / LMG 6465 / NBRC 14845 / NCIMB 13405 / ORS 571</strain>
    </source>
</reference>
<evidence type="ECO:0000256" key="7">
    <source>
        <dbReference type="SAM" id="Phobius"/>
    </source>
</evidence>
<dbReference type="EMBL" id="AP009384">
    <property type="protein sequence ID" value="BAF89215.1"/>
    <property type="molecule type" value="Genomic_DNA"/>
</dbReference>
<feature type="transmembrane region" description="Helical" evidence="7">
    <location>
        <begin position="362"/>
        <end position="391"/>
    </location>
</feature>
<dbReference type="PANTHER" id="PTHR43867">
    <property type="entry name" value="CELLULOSE SYNTHASE CATALYTIC SUBUNIT A [UDP-FORMING]"/>
    <property type="match status" value="1"/>
</dbReference>
<dbReference type="KEGG" id="azc:AZC_3217"/>
<evidence type="ECO:0000256" key="1">
    <source>
        <dbReference type="ARBA" id="ARBA00004141"/>
    </source>
</evidence>
<keyword evidence="2" id="KW-0328">Glycosyltransferase</keyword>
<comment type="subcellular location">
    <subcellularLocation>
        <location evidence="1">Membrane</location>
        <topology evidence="1">Multi-pass membrane protein</topology>
    </subcellularLocation>
</comment>
<dbReference type="PANTHER" id="PTHR43867:SF2">
    <property type="entry name" value="CELLULOSE SYNTHASE CATALYTIC SUBUNIT A [UDP-FORMING]"/>
    <property type="match status" value="1"/>
</dbReference>
<dbReference type="SUPFAM" id="SSF53448">
    <property type="entry name" value="Nucleotide-diphospho-sugar transferases"/>
    <property type="match status" value="1"/>
</dbReference>
<feature type="domain" description="Glycosyltransferase 2-like" evidence="8">
    <location>
        <begin position="166"/>
        <end position="383"/>
    </location>
</feature>
<dbReference type="Gene3D" id="3.90.550.10">
    <property type="entry name" value="Spore Coat Polysaccharide Biosynthesis Protein SpsA, Chain A"/>
    <property type="match status" value="1"/>
</dbReference>
<sequence length="705" mass="80198">MQYFLTYGGAEYYVVLEWVAAATAIVIAISSLDDLFIDAYFWIREGYRRLTVKRLFQPLTPEQLVEKDQQPFAIMIPAWRESEVIAVMLETMVASLNYRDYVIFVGTYPNDPETITEVERMRRRYKQLQRVELPHNGPTSKADCLNWVIQAIFHYEELHQTEFAGVVLHDSEDVLHPLELYLFNYLLPRKDLVQLPVVSLERNWYELVAATYMDEFAEWHGKDLPVRESISGMVPSAGVGTGFSRHALLALCAENGGRPFNVDSLTEDYDIGLRLSRLGMKSIFVRFPVQYEVRRRSMFGNERVTTLEMPLCVREFFPDNFRAAYRQKARWTLGIALQSWRQIGWPGSLATKYLLFRDRKSLVTSLVGILAYVLVIHFMLFYLAALAGIWTVRFPPVFADNPWLSWVLGFNLAALFLRAIQRAYFVSRIYGYEQGLLSLPRMVVCTAVNFMAAARAWRVFLQNAIFGAPVTWDKTAHFFPTADQLLARRRRLGDLLLTWQVLDHGRLEEALAEQKKRDIPLGRVLMAQGWLDDETLAEAIAVQADLPRCHLSAEDVKLHADDMPRALSVRFRTISIGPAPDGTPRIAVGGPLPAEALLEVGNALGGVPRQFVARESEIASGLRLLSEAPDQFTTAEHGNVPLLGDVLMDHGLVKRADFEHAIADYRPERDGRIGDFLVARGVVTREAVEAAFEEQRRQAREQVEA</sequence>
<gene>
    <name evidence="9" type="ordered locus">AZC_3217</name>
</gene>
<dbReference type="GO" id="GO:0016757">
    <property type="term" value="F:glycosyltransferase activity"/>
    <property type="evidence" value="ECO:0007669"/>
    <property type="project" value="UniProtKB-KW"/>
</dbReference>
<dbReference type="InterPro" id="IPR050321">
    <property type="entry name" value="Glycosyltr_2/OpgH_subfam"/>
</dbReference>
<reference evidence="9 10" key="3">
    <citation type="journal article" date="2008" name="BMC Genomics">
        <title>The genome of the versatile nitrogen fixer Azorhizobium caulinodans ORS571.</title>
        <authorList>
            <person name="Lee KB."/>
            <person name="Backer P.D."/>
            <person name="Aono T."/>
            <person name="Liu CT."/>
            <person name="Suzuki S."/>
            <person name="Suzuki T."/>
            <person name="Kaneko T."/>
            <person name="Yamada M."/>
            <person name="Tabata S."/>
            <person name="Kupfer D.M."/>
            <person name="Najar F.Z."/>
            <person name="Wiley G.B."/>
            <person name="Roe B."/>
            <person name="Binnewies T.T."/>
            <person name="Ussery D.W."/>
            <person name="D'Haeze W."/>
            <person name="Herder J.D."/>
            <person name="Gevers D."/>
            <person name="Vereecke D."/>
            <person name="Holsters M."/>
            <person name="Oyaizu H."/>
        </authorList>
    </citation>
    <scope>NUCLEOTIDE SEQUENCE [LARGE SCALE GENOMIC DNA]</scope>
    <source>
        <strain evidence="10">ATCC 43989 / DSM 5975 / JCM 20966 / LMG 6465 / NBRC 14845 / NCIMB 13405 / ORS 571</strain>
    </source>
</reference>
<keyword evidence="3" id="KW-0808">Transferase</keyword>
<keyword evidence="5 7" id="KW-1133">Transmembrane helix</keyword>
<evidence type="ECO:0000256" key="3">
    <source>
        <dbReference type="ARBA" id="ARBA00022679"/>
    </source>
</evidence>
<keyword evidence="10" id="KW-1185">Reference proteome</keyword>
<dbReference type="AlphaFoldDB" id="A8ICJ4"/>
<dbReference type="InterPro" id="IPR037257">
    <property type="entry name" value="T2SS_E_N_sf"/>
</dbReference>
<keyword evidence="6 7" id="KW-0472">Membrane</keyword>
<dbReference type="GO" id="GO:0016020">
    <property type="term" value="C:membrane"/>
    <property type="evidence" value="ECO:0007669"/>
    <property type="project" value="UniProtKB-SubCell"/>
</dbReference>
<protein>
    <submittedName>
        <fullName evidence="9">Bacteriophage N4 adsorption protein B</fullName>
    </submittedName>
</protein>